<dbReference type="Pfam" id="PF10009">
    <property type="entry name" value="DUF2252"/>
    <property type="match status" value="1"/>
</dbReference>
<dbReference type="eggNOG" id="COG4320">
    <property type="taxonomic scope" value="Bacteria"/>
</dbReference>
<proteinExistence type="predicted"/>
<protein>
    <recommendedName>
        <fullName evidence="3">DUF2252 domain-containing protein</fullName>
    </recommendedName>
</protein>
<evidence type="ECO:0008006" key="3">
    <source>
        <dbReference type="Google" id="ProtNLM"/>
    </source>
</evidence>
<gene>
    <name evidence="1" type="ORF">Q766_00535</name>
</gene>
<dbReference type="OrthoDB" id="1491115at2"/>
<comment type="caution">
    <text evidence="1">The sequence shown here is derived from an EMBL/GenBank/DDBJ whole genome shotgun (WGS) entry which is preliminary data.</text>
</comment>
<dbReference type="EMBL" id="JRLY01000001">
    <property type="protein sequence ID" value="KGO94645.1"/>
    <property type="molecule type" value="Genomic_DNA"/>
</dbReference>
<dbReference type="STRING" id="1121898.GCA_000422725_00582"/>
<sequence length="458" mass="51784">MKTTSKNTLTKHFAASASKLKRYEYGRLQTKRCPIELHGLHNTTDRPDPIAILAQNSAGRIESLLPIRYQRMAESPLAFYRGSAAIMASDLGRMPSTRMNLQACGDCHLQNFGGFATPERRLVFDIDDFDETAPAPWEWDVKRLAASFMIAGKTLGFSDIESQEAAWRAANSYRIHMAEYAKMSALQIWYAQISLKELTKDGYEREKMVSLKKVRKAASLLPHEREFEKLTYTKGGRHRIKDNPPLIYHVSPDREAEFFGRAERAFYSYLKTLSPDKRILLNRYTIQDVAIKVVGVGSVGTWCGVILLMSATGDPLFLQFKEAHNSILEQFTGIRRFKNHGQRVVQGQKLMQSASDMFLGFTTDDEGRSFYIRQMRDAKVKPVIEKMGNATFLAYARSCGWALARAHARTGDAAILEGYMGSTEMFEDAIAKYAVAYNEQNNKDYDLLLNALKNGTLS</sequence>
<evidence type="ECO:0000313" key="2">
    <source>
        <dbReference type="Proteomes" id="UP000030111"/>
    </source>
</evidence>
<keyword evidence="2" id="KW-1185">Reference proteome</keyword>
<dbReference type="AlphaFoldDB" id="A0A0A2N2J0"/>
<evidence type="ECO:0000313" key="1">
    <source>
        <dbReference type="EMBL" id="KGO94645.1"/>
    </source>
</evidence>
<dbReference type="RefSeq" id="WP_026992025.1">
    <property type="nucleotide sequence ID" value="NZ_JRLY01000001.1"/>
</dbReference>
<name>A0A0A2N2J0_9FLAO</name>
<dbReference type="InterPro" id="IPR018721">
    <property type="entry name" value="DUF2252"/>
</dbReference>
<accession>A0A0A2N2J0</accession>
<dbReference type="PANTHER" id="PTHR39441:SF1">
    <property type="entry name" value="DUF2252 DOMAIN-CONTAINING PROTEIN"/>
    <property type="match status" value="1"/>
</dbReference>
<organism evidence="1 2">
    <name type="scientific">Flavobacterium subsaxonicum WB 4.1-42 = DSM 21790</name>
    <dbReference type="NCBI Taxonomy" id="1121898"/>
    <lineage>
        <taxon>Bacteria</taxon>
        <taxon>Pseudomonadati</taxon>
        <taxon>Bacteroidota</taxon>
        <taxon>Flavobacteriia</taxon>
        <taxon>Flavobacteriales</taxon>
        <taxon>Flavobacteriaceae</taxon>
        <taxon>Flavobacterium</taxon>
    </lineage>
</organism>
<dbReference type="Proteomes" id="UP000030111">
    <property type="component" value="Unassembled WGS sequence"/>
</dbReference>
<dbReference type="PANTHER" id="PTHR39441">
    <property type="entry name" value="DUF2252 DOMAIN-CONTAINING PROTEIN"/>
    <property type="match status" value="1"/>
</dbReference>
<reference evidence="1 2" key="1">
    <citation type="submission" date="2013-09" db="EMBL/GenBank/DDBJ databases">
        <authorList>
            <person name="Zeng Z."/>
            <person name="Chen C."/>
        </authorList>
    </citation>
    <scope>NUCLEOTIDE SEQUENCE [LARGE SCALE GENOMIC DNA]</scope>
    <source>
        <strain evidence="1 2">WB 4.1-42</strain>
    </source>
</reference>